<protein>
    <submittedName>
        <fullName evidence="5">SXP/RAL-2 family protein Ani s 5-like cation-binding domain-containing protein</fullName>
    </submittedName>
</protein>
<dbReference type="CTD" id="182978"/>
<dbReference type="STRING" id="6239.C28C12.4.1"/>
<keyword evidence="6" id="KW-1185">Reference proteome</keyword>
<dbReference type="GeneID" id="182978"/>
<dbReference type="RefSeq" id="NP_501448.1">
    <property type="nucleotide sequence ID" value="NM_069047.4"/>
</dbReference>
<dbReference type="SMR" id="Q18280"/>
<sequence length="235" mass="24761">MSYYSTSLYIFAITMATMVLAGPRGGFGGGPGGPGGRGRHGPPMPPFLQNVTDEGRRAFFDIARNQNLTIAEMESQTSTWAQTYGVSDVYSEFEANITAHRNEVQQNVTQVVSQLSAAQTALEAVMNNKNQTRQQMKEAIDNLKTQYPQEIPALFFISGSFRRGPGGRHGGPGGPGGRRMGPGGRGGDSREGPMMGGMGRGGFGGQGMGGMGAGLGQGRRGGPDSMNESSDVNDF</sequence>
<dbReference type="InterPro" id="IPR003677">
    <property type="entry name" value="ANIS5_cation-bd"/>
</dbReference>
<feature type="compositionally biased region" description="Gly residues" evidence="2">
    <location>
        <begin position="194"/>
        <end position="220"/>
    </location>
</feature>
<dbReference type="eggNOG" id="ENOG502R13R">
    <property type="taxonomic scope" value="Eukaryota"/>
</dbReference>
<feature type="region of interest" description="Disordered" evidence="2">
    <location>
        <begin position="162"/>
        <end position="235"/>
    </location>
</feature>
<dbReference type="IntAct" id="Q18280">
    <property type="interactions" value="1"/>
</dbReference>
<dbReference type="AGR" id="WB:WBGene00016180"/>
<evidence type="ECO:0000259" key="4">
    <source>
        <dbReference type="Pfam" id="PF02520"/>
    </source>
</evidence>
<keyword evidence="3" id="KW-0732">Signal</keyword>
<feature type="coiled-coil region" evidence="1">
    <location>
        <begin position="115"/>
        <end position="146"/>
    </location>
</feature>
<accession>Q18280</accession>
<dbReference type="OMA" id="RNQNLTI"/>
<evidence type="ECO:0000313" key="7">
    <source>
        <dbReference type="WormBase" id="C28C12.4"/>
    </source>
</evidence>
<dbReference type="PANTHER" id="PTHR21593">
    <property type="entry name" value="PRION-LIKE- Q/N-RICH -DOMAIN-BEARING PROTEIN PROTEIN"/>
    <property type="match status" value="1"/>
</dbReference>
<evidence type="ECO:0007829" key="8">
    <source>
        <dbReference type="PeptideAtlas" id="Q18280"/>
    </source>
</evidence>
<feature type="chain" id="PRO_5004186788" evidence="3">
    <location>
        <begin position="22"/>
        <end position="235"/>
    </location>
</feature>
<dbReference type="PIR" id="T15678">
    <property type="entry name" value="T15678"/>
</dbReference>
<evidence type="ECO:0000313" key="5">
    <source>
        <dbReference type="EMBL" id="CCD64006.1"/>
    </source>
</evidence>
<feature type="compositionally biased region" description="Gly residues" evidence="2">
    <location>
        <begin position="167"/>
        <end position="186"/>
    </location>
</feature>
<dbReference type="Bgee" id="WBGene00016180">
    <property type="expression patterns" value="Expressed in larva and 1 other cell type or tissue"/>
</dbReference>
<evidence type="ECO:0000313" key="6">
    <source>
        <dbReference type="Proteomes" id="UP000001940"/>
    </source>
</evidence>
<dbReference type="AlphaFoldDB" id="Q18280"/>
<dbReference type="PANTHER" id="PTHR21593:SF18">
    <property type="entry name" value="SXP_RAL-2 FAMILY PROTEIN ANI S 5-LIKE CATION-BINDING DOMAIN-CONTAINING PROTEIN"/>
    <property type="match status" value="1"/>
</dbReference>
<dbReference type="InParanoid" id="Q18280"/>
<dbReference type="Pfam" id="PF02520">
    <property type="entry name" value="ANIS5_cation-bd"/>
    <property type="match status" value="1"/>
</dbReference>
<dbReference type="OrthoDB" id="5857109at2759"/>
<dbReference type="WormBase" id="C28C12.4">
    <property type="protein sequence ID" value="CE04111"/>
    <property type="gene ID" value="WBGene00016180"/>
    <property type="gene designation" value="srlf-3"/>
</dbReference>
<feature type="domain" description="SXP/RAL-2 family protein Ani s 5-like cation-binding" evidence="4">
    <location>
        <begin position="54"/>
        <end position="159"/>
    </location>
</feature>
<evidence type="ECO:0000256" key="2">
    <source>
        <dbReference type="SAM" id="MobiDB-lite"/>
    </source>
</evidence>
<dbReference type="UCSC" id="C28C12.4">
    <property type="organism name" value="c. elegans"/>
</dbReference>
<evidence type="ECO:0000256" key="1">
    <source>
        <dbReference type="SAM" id="Coils"/>
    </source>
</evidence>
<gene>
    <name evidence="5 7" type="primary">srlf-3</name>
    <name evidence="7" type="ORF">C28C12.4</name>
    <name evidence="5" type="ORF">CELE_C28C12.4</name>
</gene>
<feature type="compositionally biased region" description="Polar residues" evidence="2">
    <location>
        <begin position="226"/>
        <end position="235"/>
    </location>
</feature>
<name>Q18280_CAEEL</name>
<reference evidence="5 6" key="1">
    <citation type="journal article" date="1998" name="Science">
        <title>Genome sequence of the nematode C. elegans: a platform for investigating biology.</title>
        <authorList>
            <consortium name="The C. elegans sequencing consortium"/>
            <person name="Sulson J.E."/>
            <person name="Waterston R."/>
        </authorList>
    </citation>
    <scope>NUCLEOTIDE SEQUENCE [LARGE SCALE GENOMIC DNA]</scope>
    <source>
        <strain evidence="5 6">Bristol N2</strain>
    </source>
</reference>
<proteinExistence type="evidence at protein level"/>
<keyword evidence="8" id="KW-1267">Proteomics identification</keyword>
<keyword evidence="1" id="KW-0175">Coiled coil</keyword>
<dbReference type="EMBL" id="BX284604">
    <property type="protein sequence ID" value="CCD64006.1"/>
    <property type="molecule type" value="Genomic_DNA"/>
</dbReference>
<organism evidence="5 6">
    <name type="scientific">Caenorhabditis elegans</name>
    <dbReference type="NCBI Taxonomy" id="6239"/>
    <lineage>
        <taxon>Eukaryota</taxon>
        <taxon>Metazoa</taxon>
        <taxon>Ecdysozoa</taxon>
        <taxon>Nematoda</taxon>
        <taxon>Chromadorea</taxon>
        <taxon>Rhabditida</taxon>
        <taxon>Rhabditina</taxon>
        <taxon>Rhabditomorpha</taxon>
        <taxon>Rhabditoidea</taxon>
        <taxon>Rhabditidae</taxon>
        <taxon>Peloderinae</taxon>
        <taxon>Caenorhabditis</taxon>
    </lineage>
</organism>
<dbReference type="Proteomes" id="UP000001940">
    <property type="component" value="Chromosome IV"/>
</dbReference>
<dbReference type="PaxDb" id="6239-C28C12.4"/>
<feature type="signal peptide" evidence="3">
    <location>
        <begin position="1"/>
        <end position="21"/>
    </location>
</feature>
<dbReference type="InterPro" id="IPR052823">
    <property type="entry name" value="SXP/RAL-2_related"/>
</dbReference>
<dbReference type="KEGG" id="cel:CELE_C28C12.4"/>
<evidence type="ECO:0000256" key="3">
    <source>
        <dbReference type="SAM" id="SignalP"/>
    </source>
</evidence>
<dbReference type="FunCoup" id="Q18280">
    <property type="interactions" value="372"/>
</dbReference>
<dbReference type="PeptideAtlas" id="Q18280"/>
<dbReference type="HOGENOM" id="CLU_084863_0_0_1"/>